<dbReference type="InterPro" id="IPR010385">
    <property type="entry name" value="DUF982"/>
</dbReference>
<name>A0AB38T6D0_9HYPH</name>
<proteinExistence type="predicted"/>
<dbReference type="EMBL" id="CP088147">
    <property type="protein sequence ID" value="UTU49976.1"/>
    <property type="molecule type" value="Genomic_DNA"/>
</dbReference>
<dbReference type="Gene3D" id="6.10.250.730">
    <property type="match status" value="1"/>
</dbReference>
<dbReference type="AlphaFoldDB" id="A0AB38T6D0"/>
<organism evidence="1 2">
    <name type="scientific">Mesorhizobium ciceri</name>
    <dbReference type="NCBI Taxonomy" id="39645"/>
    <lineage>
        <taxon>Bacteria</taxon>
        <taxon>Pseudomonadati</taxon>
        <taxon>Pseudomonadota</taxon>
        <taxon>Alphaproteobacteria</taxon>
        <taxon>Hyphomicrobiales</taxon>
        <taxon>Phyllobacteriaceae</taxon>
        <taxon>Mesorhizobium</taxon>
    </lineage>
</organism>
<accession>A0AB38T6D0</accession>
<dbReference type="Proteomes" id="UP001060070">
    <property type="component" value="Chromosome"/>
</dbReference>
<dbReference type="RefSeq" id="WP_224619186.1">
    <property type="nucleotide sequence ID" value="NZ_CP088147.1"/>
</dbReference>
<protein>
    <submittedName>
        <fullName evidence="1">DUF982 domain-containing protein</fullName>
    </submittedName>
</protein>
<reference evidence="1 2" key="1">
    <citation type="journal article" date="2022" name="Microbiol. Resour. Announc.">
        <title>Complete Genome Sequence of Mesorhizobium ciceri Strain R30, a Rhizobium Used as a Commercial Inoculant for Chickpea in Argentina.</title>
        <authorList>
            <person name="Foresto E."/>
            <person name="Revale S."/>
            <person name="Primo E."/>
            <person name="Nievas F."/>
            <person name="Carezzano E."/>
            <person name="Puente M."/>
            <person name="Alzari P."/>
            <person name="Mart M."/>
            <person name="Ben-Assaya M."/>
            <person name="Mornico D."/>
            <person name="Santoro M."/>
            <person name="Mart F."/>
            <person name="Giordano W."/>
            <person name="Bogino P."/>
        </authorList>
    </citation>
    <scope>NUCLEOTIDE SEQUENCE [LARGE SCALE GENOMIC DNA]</scope>
    <source>
        <strain evidence="1 2">R30</strain>
    </source>
</reference>
<sequence length="179" mass="19745">MPDRGGALPFGAAAVAGIPTRSQSRLPLSDDVGDTHHRTGDRLRLTDFSKNSIFWLEPTGCWCVWWGSIERIAVDREETMDQLHFFSPVRISRGQGHPAEEIDSVAEAMMFLRKWPTGRRGPVYQCALNCCSAALSGQMSAEEARKAFTGFARITRLLDDDMALPVGGEGKASVHALRR</sequence>
<keyword evidence="2" id="KW-1185">Reference proteome</keyword>
<gene>
    <name evidence="1" type="ORF">LRP29_21080</name>
</gene>
<evidence type="ECO:0000313" key="2">
    <source>
        <dbReference type="Proteomes" id="UP001060070"/>
    </source>
</evidence>
<evidence type="ECO:0000313" key="1">
    <source>
        <dbReference type="EMBL" id="UTU49976.1"/>
    </source>
</evidence>
<dbReference type="Pfam" id="PF06169">
    <property type="entry name" value="DUF982"/>
    <property type="match status" value="1"/>
</dbReference>